<feature type="transmembrane region" description="Helical" evidence="1">
    <location>
        <begin position="233"/>
        <end position="251"/>
    </location>
</feature>
<feature type="transmembrane region" description="Helical" evidence="1">
    <location>
        <begin position="205"/>
        <end position="227"/>
    </location>
</feature>
<accession>A0A9D6QIA8</accession>
<dbReference type="EMBL" id="JACQAY010000070">
    <property type="protein sequence ID" value="MBI3539107.1"/>
    <property type="molecule type" value="Genomic_DNA"/>
</dbReference>
<keyword evidence="1" id="KW-0812">Transmembrane</keyword>
<dbReference type="AlphaFoldDB" id="A0A9D6QIA8"/>
<name>A0A9D6QIA8_UNCEI</name>
<feature type="transmembrane region" description="Helical" evidence="1">
    <location>
        <begin position="31"/>
        <end position="53"/>
    </location>
</feature>
<proteinExistence type="predicted"/>
<evidence type="ECO:0000313" key="3">
    <source>
        <dbReference type="Proteomes" id="UP000807850"/>
    </source>
</evidence>
<organism evidence="2 3">
    <name type="scientific">Eiseniibacteriota bacterium</name>
    <dbReference type="NCBI Taxonomy" id="2212470"/>
    <lineage>
        <taxon>Bacteria</taxon>
        <taxon>Candidatus Eiseniibacteriota</taxon>
    </lineage>
</organism>
<keyword evidence="1" id="KW-1133">Transmembrane helix</keyword>
<feature type="transmembrane region" description="Helical" evidence="1">
    <location>
        <begin position="165"/>
        <end position="193"/>
    </location>
</feature>
<dbReference type="Proteomes" id="UP000807850">
    <property type="component" value="Unassembled WGS sequence"/>
</dbReference>
<keyword evidence="1" id="KW-0472">Membrane</keyword>
<dbReference type="Pfam" id="PF06691">
    <property type="entry name" value="DUF1189"/>
    <property type="match status" value="1"/>
</dbReference>
<dbReference type="InterPro" id="IPR009574">
    <property type="entry name" value="DUF1189"/>
</dbReference>
<evidence type="ECO:0000256" key="1">
    <source>
        <dbReference type="SAM" id="Phobius"/>
    </source>
</evidence>
<sequence length="267" mass="28542">MTQSLRYPRALLDAYFARDVYRDAARNRRGVGMLFTLLLAAIVTLLAVLRIAFALSGFAAGEAPRIIAQLPTITVDHGRVAIDRPSPVTIHDPRTGAPIAVIDTSGAVPSLEGSEAWLLLTRDRLIYRKSAAETRVFELAGVPHFVLDRDRATRWVRGATMWGPWIAMPFILVAMLVARLIQQLLAALAVLLVGRGAALDFAAAMRLGVLAIAPATITLDLAGFAGLKVPASGWLWCAITVGYVLFAVAACRTPAPAGPIDSPDLGL</sequence>
<protein>
    <submittedName>
        <fullName evidence="2">DUF1189 family protein</fullName>
    </submittedName>
</protein>
<comment type="caution">
    <text evidence="2">The sequence shown here is derived from an EMBL/GenBank/DDBJ whole genome shotgun (WGS) entry which is preliminary data.</text>
</comment>
<reference evidence="2" key="1">
    <citation type="submission" date="2020-07" db="EMBL/GenBank/DDBJ databases">
        <title>Huge and variable diversity of episymbiotic CPR bacteria and DPANN archaea in groundwater ecosystems.</title>
        <authorList>
            <person name="He C.Y."/>
            <person name="Keren R."/>
            <person name="Whittaker M."/>
            <person name="Farag I.F."/>
            <person name="Doudna J."/>
            <person name="Cate J.H.D."/>
            <person name="Banfield J.F."/>
        </authorList>
    </citation>
    <scope>NUCLEOTIDE SEQUENCE</scope>
    <source>
        <strain evidence="2">NC_groundwater_928_Pr1_S-0.2um_72_17</strain>
    </source>
</reference>
<evidence type="ECO:0000313" key="2">
    <source>
        <dbReference type="EMBL" id="MBI3539107.1"/>
    </source>
</evidence>
<gene>
    <name evidence="2" type="ORF">HY076_02400</name>
</gene>